<reference evidence="1 2" key="1">
    <citation type="submission" date="2016-10" db="EMBL/GenBank/DDBJ databases">
        <authorList>
            <person name="Varghese N."/>
            <person name="Submissions S."/>
        </authorList>
    </citation>
    <scope>NUCLEOTIDE SEQUENCE [LARGE SCALE GENOMIC DNA]</scope>
    <source>
        <strain evidence="1 2">DSM 18839</strain>
    </source>
</reference>
<proteinExistence type="predicted"/>
<organism evidence="1 2">
    <name type="scientific">Thalassobaculum litoreum DSM 18839</name>
    <dbReference type="NCBI Taxonomy" id="1123362"/>
    <lineage>
        <taxon>Bacteria</taxon>
        <taxon>Pseudomonadati</taxon>
        <taxon>Pseudomonadota</taxon>
        <taxon>Alphaproteobacteria</taxon>
        <taxon>Rhodospirillales</taxon>
        <taxon>Thalassobaculaceae</taxon>
        <taxon>Thalassobaculum</taxon>
    </lineage>
</organism>
<dbReference type="AlphaFoldDB" id="A0A8G2BGJ4"/>
<dbReference type="OrthoDB" id="9953508at2"/>
<keyword evidence="2" id="KW-1185">Reference proteome</keyword>
<name>A0A8G2BGJ4_9PROT</name>
<evidence type="ECO:0000313" key="1">
    <source>
        <dbReference type="EMBL" id="SDF56417.1"/>
    </source>
</evidence>
<dbReference type="Proteomes" id="UP000198615">
    <property type="component" value="Unassembled WGS sequence"/>
</dbReference>
<evidence type="ECO:0000313" key="2">
    <source>
        <dbReference type="Proteomes" id="UP000198615"/>
    </source>
</evidence>
<dbReference type="EMBL" id="FNBW01000004">
    <property type="protein sequence ID" value="SDF56417.1"/>
    <property type="molecule type" value="Genomic_DNA"/>
</dbReference>
<protein>
    <submittedName>
        <fullName evidence="1">Uncharacterized protein</fullName>
    </submittedName>
</protein>
<sequence length="59" mass="6206">MRDTYVLTPLEAAEQTGLDLDKILSLAATTDSVAETDGETLRIDPWALAAAAGEMKLAA</sequence>
<comment type="caution">
    <text evidence="1">The sequence shown here is derived from an EMBL/GenBank/DDBJ whole genome shotgun (WGS) entry which is preliminary data.</text>
</comment>
<gene>
    <name evidence="1" type="ORF">SAMN05660686_01686</name>
</gene>
<dbReference type="RefSeq" id="WP_028793385.1">
    <property type="nucleotide sequence ID" value="NZ_FNBW01000004.1"/>
</dbReference>
<accession>A0A8G2BGJ4</accession>